<dbReference type="AlphaFoldDB" id="A0A1H8KEX2"/>
<feature type="region of interest" description="Disordered" evidence="2">
    <location>
        <begin position="249"/>
        <end position="268"/>
    </location>
</feature>
<dbReference type="RefSeq" id="WP_092111903.1">
    <property type="nucleotide sequence ID" value="NZ_FOCN01000019.1"/>
</dbReference>
<protein>
    <recommendedName>
        <fullName evidence="5">Chromosome segregation ATPase</fullName>
    </recommendedName>
</protein>
<dbReference type="Proteomes" id="UP000297654">
    <property type="component" value="Unassembled WGS sequence"/>
</dbReference>
<accession>A0A1H8KEX2</accession>
<dbReference type="STRING" id="1424661.SAMN05216281_11910"/>
<keyword evidence="4" id="KW-1185">Reference proteome</keyword>
<dbReference type="OrthoDB" id="4243599at2"/>
<feature type="region of interest" description="Disordered" evidence="2">
    <location>
        <begin position="287"/>
        <end position="353"/>
    </location>
</feature>
<evidence type="ECO:0000256" key="1">
    <source>
        <dbReference type="SAM" id="Coils"/>
    </source>
</evidence>
<name>A0A1H8KEX2_9MICO</name>
<evidence type="ECO:0000313" key="4">
    <source>
        <dbReference type="Proteomes" id="UP000297654"/>
    </source>
</evidence>
<feature type="compositionally biased region" description="Basic and acidic residues" evidence="2">
    <location>
        <begin position="324"/>
        <end position="344"/>
    </location>
</feature>
<feature type="coiled-coil region" evidence="1">
    <location>
        <begin position="132"/>
        <end position="184"/>
    </location>
</feature>
<dbReference type="EMBL" id="SOFF01000028">
    <property type="protein sequence ID" value="TFB89960.1"/>
    <property type="molecule type" value="Genomic_DNA"/>
</dbReference>
<proteinExistence type="predicted"/>
<comment type="caution">
    <text evidence="3">The sequence shown here is derived from an EMBL/GenBank/DDBJ whole genome shotgun (WGS) entry which is preliminary data.</text>
</comment>
<feature type="compositionally biased region" description="Basic and acidic residues" evidence="2">
    <location>
        <begin position="297"/>
        <end position="315"/>
    </location>
</feature>
<evidence type="ECO:0008006" key="5">
    <source>
        <dbReference type="Google" id="ProtNLM"/>
    </source>
</evidence>
<evidence type="ECO:0000313" key="3">
    <source>
        <dbReference type="EMBL" id="TFB89960.1"/>
    </source>
</evidence>
<sequence>MSIPEITDVRTCGFPGCDEPVDATPGVGRPAGYCTNSAHNRAAAWRARRAEAGRVERTAEDDRLPVDAARQRASVLRSQVAGMVEHLQQQLVVLVDELRTVADPGAAEAQIEAVTSDAAEQVASAVARANRAETATRTAEAERAEADAAAEESAAVVDELRTTLAALEQRAAGLEGDLVAAGENDARKAAEITALTDQVATLTVENAATVAQLAEARELVGTATAAKDGAVVAARDAAAQADAATARAERAETDAASTRELLDQSRTERESARAEALVLTGRLATVNSQRDSAAAEAARERSYAEQRVTDVRDTLEQQLTQLRADLDQSRTTEREQRTRADRAETQATNPNQK</sequence>
<gene>
    <name evidence="3" type="ORF">E3O10_07510</name>
</gene>
<evidence type="ECO:0000256" key="2">
    <source>
        <dbReference type="SAM" id="MobiDB-lite"/>
    </source>
</evidence>
<organism evidence="3 4">
    <name type="scientific">Cryobacterium luteum</name>
    <dbReference type="NCBI Taxonomy" id="1424661"/>
    <lineage>
        <taxon>Bacteria</taxon>
        <taxon>Bacillati</taxon>
        <taxon>Actinomycetota</taxon>
        <taxon>Actinomycetes</taxon>
        <taxon>Micrococcales</taxon>
        <taxon>Microbacteriaceae</taxon>
        <taxon>Cryobacterium</taxon>
    </lineage>
</organism>
<reference evidence="3 4" key="1">
    <citation type="submission" date="2019-03" db="EMBL/GenBank/DDBJ databases">
        <title>Genomics of glacier-inhabiting Cryobacterium strains.</title>
        <authorList>
            <person name="Liu Q."/>
            <person name="Xin Y.-H."/>
        </authorList>
    </citation>
    <scope>NUCLEOTIDE SEQUENCE [LARGE SCALE GENOMIC DNA]</scope>
    <source>
        <strain evidence="3 4">Hh15</strain>
    </source>
</reference>
<keyword evidence="1" id="KW-0175">Coiled coil</keyword>